<dbReference type="HOGENOM" id="CLU_1033456_0_0_0"/>
<dbReference type="PANTHER" id="PTHR20883">
    <property type="entry name" value="PHYTANOYL-COA DIOXYGENASE DOMAIN CONTAINING 1"/>
    <property type="match status" value="1"/>
</dbReference>
<keyword evidence="1" id="KW-0560">Oxidoreductase</keyword>
<dbReference type="Gene3D" id="2.60.120.620">
    <property type="entry name" value="q2cbj1_9rhob like domain"/>
    <property type="match status" value="1"/>
</dbReference>
<keyword evidence="2" id="KW-1185">Reference proteome</keyword>
<dbReference type="SUPFAM" id="SSF51197">
    <property type="entry name" value="Clavaminate synthase-like"/>
    <property type="match status" value="1"/>
</dbReference>
<dbReference type="AlphaFoldDB" id="A0A068NWU8"/>
<organism evidence="1 2">
    <name type="scientific">Fimbriimonas ginsengisoli Gsoil 348</name>
    <dbReference type="NCBI Taxonomy" id="661478"/>
    <lineage>
        <taxon>Bacteria</taxon>
        <taxon>Bacillati</taxon>
        <taxon>Armatimonadota</taxon>
        <taxon>Fimbriimonadia</taxon>
        <taxon>Fimbriimonadales</taxon>
        <taxon>Fimbriimonadaceae</taxon>
        <taxon>Fimbriimonas</taxon>
    </lineage>
</organism>
<keyword evidence="1" id="KW-0223">Dioxygenase</keyword>
<dbReference type="STRING" id="661478.OP10G_2681"/>
<protein>
    <submittedName>
        <fullName evidence="1">Phytanoyl-CoA dioxygenase family protein</fullName>
    </submittedName>
</protein>
<dbReference type="PANTHER" id="PTHR20883:SF48">
    <property type="entry name" value="ECTOINE DIOXYGENASE"/>
    <property type="match status" value="1"/>
</dbReference>
<dbReference type="KEGG" id="fgi:OP10G_2681"/>
<dbReference type="GO" id="GO:0016706">
    <property type="term" value="F:2-oxoglutarate-dependent dioxygenase activity"/>
    <property type="evidence" value="ECO:0007669"/>
    <property type="project" value="UniProtKB-ARBA"/>
</dbReference>
<sequence>MRLTSIGFTRSIGDYDKSVTDEQRIFLESNGFLTIANALSPEHLARIQSAASGAYEKWKDDFSLPGVRSEVLDQIQSPIEYDDELLSLLWHPSVFPLVREILGEDVMMIDNDFFITPPRTPRTHAGWHHDVGMRGVYHPLSVMMVKVFFLLSDVDENSGGTAMVPGSHRFPLDFRFPSVSDPREMPGMVQMTGRAGTAYLFNGRVYHCAVNNDSDRPRRVLIYNYGHFWMKMWPGYEPSPRLLDAARSSGDPVRMQLLGIGDAYGQSLS</sequence>
<name>A0A068NWU8_FIMGI</name>
<evidence type="ECO:0000313" key="1">
    <source>
        <dbReference type="EMBL" id="AIE86049.1"/>
    </source>
</evidence>
<accession>A0A068NWU8</accession>
<dbReference type="GO" id="GO:0005506">
    <property type="term" value="F:iron ion binding"/>
    <property type="evidence" value="ECO:0007669"/>
    <property type="project" value="UniProtKB-ARBA"/>
</dbReference>
<dbReference type="EMBL" id="CP007139">
    <property type="protein sequence ID" value="AIE86049.1"/>
    <property type="molecule type" value="Genomic_DNA"/>
</dbReference>
<evidence type="ECO:0000313" key="2">
    <source>
        <dbReference type="Proteomes" id="UP000027982"/>
    </source>
</evidence>
<dbReference type="eggNOG" id="COG5285">
    <property type="taxonomic scope" value="Bacteria"/>
</dbReference>
<reference evidence="1 2" key="1">
    <citation type="journal article" date="2014" name="PLoS ONE">
        <title>The first complete genome sequence of the class fimbriimonadia in the phylum armatimonadetes.</title>
        <authorList>
            <person name="Hu Z.Y."/>
            <person name="Wang Y.Z."/>
            <person name="Im W.T."/>
            <person name="Wang S.Y."/>
            <person name="Zhao G.P."/>
            <person name="Zheng H.J."/>
            <person name="Quan Z.X."/>
        </authorList>
    </citation>
    <scope>NUCLEOTIDE SEQUENCE [LARGE SCALE GENOMIC DNA]</scope>
    <source>
        <strain evidence="1">Gsoil 348</strain>
    </source>
</reference>
<gene>
    <name evidence="1" type="ORF">OP10G_2681</name>
</gene>
<dbReference type="InterPro" id="IPR008775">
    <property type="entry name" value="Phytyl_CoA_dOase-like"/>
</dbReference>
<dbReference type="Proteomes" id="UP000027982">
    <property type="component" value="Chromosome"/>
</dbReference>
<dbReference type="Pfam" id="PF05721">
    <property type="entry name" value="PhyH"/>
    <property type="match status" value="1"/>
</dbReference>
<proteinExistence type="predicted"/>